<keyword evidence="6" id="KW-1133">Transmembrane helix</keyword>
<dbReference type="PANTHER" id="PTHR43343">
    <property type="entry name" value="PEPTIDASE S12"/>
    <property type="match status" value="1"/>
</dbReference>
<reference evidence="8" key="1">
    <citation type="journal article" date="2014" name="Int. J. Syst. Evol. Microbiol.">
        <title>Complete genome sequence of Corynebacterium casei LMG S-19264T (=DSM 44701T), isolated from a smear-ripened cheese.</title>
        <authorList>
            <consortium name="US DOE Joint Genome Institute (JGI-PGF)"/>
            <person name="Walter F."/>
            <person name="Albersmeier A."/>
            <person name="Kalinowski J."/>
            <person name="Ruckert C."/>
        </authorList>
    </citation>
    <scope>NUCLEOTIDE SEQUENCE</scope>
    <source>
        <strain evidence="8">CGMCC 1.12987</strain>
    </source>
</reference>
<keyword evidence="3" id="KW-0378">Hydrolase</keyword>
<keyword evidence="6" id="KW-0472">Membrane</keyword>
<sequence length="446" mass="48445">MSIFDDDFYSTKVSRRVRWKQKEKTQPSFGMRVGRGWTPLRIAFMSSFVSAMAAVLLFSALFGFSGSGGDHGHTSVAAPIQVADPYERPIQAAAKIRPAVVSIINEQVLGSGWDGFGWDEQGEEDSDNTDDLPADDEGLHQAGLGSGVIFEKVGGKARIITNYHVVENAVSVKAVLVNGEVREATIIGKDQITDLAVLEIDAKGIDIVADIGDSTQLRDGETVIAIGNPLGLGDSLTMGIVSKTRRVIPVSLNQDGIYDWEQEVIQIDASINQGNSGGALVDLNGRLIGINSMKVAEYGVEGLGFAIPMHNAMPVVQSLIEYGKVKRPYIGVFTLDLEQYFAQRSMTQSPEDKKAEEEGIEDDLKLPKEVKAGVIVLEAVGPALKAGLEFNDVIVQLDEQPIGSTMELRKYLYTNKEIGDKIEVTYYRNGKKETTSLTLGEVTDED</sequence>
<name>A0A917CMV3_9BACL</name>
<evidence type="ECO:0000256" key="5">
    <source>
        <dbReference type="SAM" id="MobiDB-lite"/>
    </source>
</evidence>
<dbReference type="Pfam" id="PF13365">
    <property type="entry name" value="Trypsin_2"/>
    <property type="match status" value="1"/>
</dbReference>
<accession>A0A917CMV3</accession>
<dbReference type="InterPro" id="IPR051201">
    <property type="entry name" value="Chloro_Bact_Ser_Proteases"/>
</dbReference>
<evidence type="ECO:0000259" key="7">
    <source>
        <dbReference type="Pfam" id="PF13180"/>
    </source>
</evidence>
<organism evidence="8 9">
    <name type="scientific">Paenibacillus abyssi</name>
    <dbReference type="NCBI Taxonomy" id="1340531"/>
    <lineage>
        <taxon>Bacteria</taxon>
        <taxon>Bacillati</taxon>
        <taxon>Bacillota</taxon>
        <taxon>Bacilli</taxon>
        <taxon>Bacillales</taxon>
        <taxon>Paenibacillaceae</taxon>
        <taxon>Paenibacillus</taxon>
    </lineage>
</organism>
<dbReference type="Gene3D" id="2.30.42.10">
    <property type="match status" value="1"/>
</dbReference>
<proteinExistence type="inferred from homology"/>
<keyword evidence="9" id="KW-1185">Reference proteome</keyword>
<evidence type="ECO:0000256" key="3">
    <source>
        <dbReference type="ARBA" id="ARBA00022801"/>
    </source>
</evidence>
<dbReference type="InterPro" id="IPR001478">
    <property type="entry name" value="PDZ"/>
</dbReference>
<keyword evidence="6" id="KW-0812">Transmembrane</keyword>
<dbReference type="Proteomes" id="UP000644756">
    <property type="component" value="Unassembled WGS sequence"/>
</dbReference>
<dbReference type="RefSeq" id="WP_188529437.1">
    <property type="nucleotide sequence ID" value="NZ_BMGR01000002.1"/>
</dbReference>
<reference evidence="8" key="2">
    <citation type="submission" date="2020-09" db="EMBL/GenBank/DDBJ databases">
        <authorList>
            <person name="Sun Q."/>
            <person name="Zhou Y."/>
        </authorList>
    </citation>
    <scope>NUCLEOTIDE SEQUENCE</scope>
    <source>
        <strain evidence="8">CGMCC 1.12987</strain>
    </source>
</reference>
<dbReference type="AlphaFoldDB" id="A0A917CMV3"/>
<dbReference type="InterPro" id="IPR009003">
    <property type="entry name" value="Peptidase_S1_PA"/>
</dbReference>
<keyword evidence="4" id="KW-0720">Serine protease</keyword>
<feature type="compositionally biased region" description="Acidic residues" evidence="5">
    <location>
        <begin position="120"/>
        <end position="136"/>
    </location>
</feature>
<dbReference type="Gene3D" id="2.40.10.10">
    <property type="entry name" value="Trypsin-like serine proteases"/>
    <property type="match status" value="2"/>
</dbReference>
<evidence type="ECO:0000256" key="1">
    <source>
        <dbReference type="ARBA" id="ARBA00010541"/>
    </source>
</evidence>
<dbReference type="GO" id="GO:0006508">
    <property type="term" value="P:proteolysis"/>
    <property type="evidence" value="ECO:0007669"/>
    <property type="project" value="UniProtKB-KW"/>
</dbReference>
<evidence type="ECO:0000256" key="2">
    <source>
        <dbReference type="ARBA" id="ARBA00022670"/>
    </source>
</evidence>
<feature type="region of interest" description="Disordered" evidence="5">
    <location>
        <begin position="115"/>
        <end position="137"/>
    </location>
</feature>
<dbReference type="PRINTS" id="PR00834">
    <property type="entry name" value="PROTEASES2C"/>
</dbReference>
<dbReference type="EMBL" id="BMGR01000002">
    <property type="protein sequence ID" value="GGF93990.1"/>
    <property type="molecule type" value="Genomic_DNA"/>
</dbReference>
<dbReference type="InterPro" id="IPR001940">
    <property type="entry name" value="Peptidase_S1C"/>
</dbReference>
<evidence type="ECO:0000313" key="9">
    <source>
        <dbReference type="Proteomes" id="UP000644756"/>
    </source>
</evidence>
<comment type="similarity">
    <text evidence="1">Belongs to the peptidase S1C family.</text>
</comment>
<feature type="domain" description="PDZ" evidence="7">
    <location>
        <begin position="372"/>
        <end position="439"/>
    </location>
</feature>
<dbReference type="Pfam" id="PF13180">
    <property type="entry name" value="PDZ_2"/>
    <property type="match status" value="1"/>
</dbReference>
<feature type="transmembrane region" description="Helical" evidence="6">
    <location>
        <begin position="42"/>
        <end position="64"/>
    </location>
</feature>
<evidence type="ECO:0000256" key="6">
    <source>
        <dbReference type="SAM" id="Phobius"/>
    </source>
</evidence>
<evidence type="ECO:0000313" key="8">
    <source>
        <dbReference type="EMBL" id="GGF93990.1"/>
    </source>
</evidence>
<comment type="caution">
    <text evidence="8">The sequence shown here is derived from an EMBL/GenBank/DDBJ whole genome shotgun (WGS) entry which is preliminary data.</text>
</comment>
<dbReference type="InterPro" id="IPR043504">
    <property type="entry name" value="Peptidase_S1_PA_chymotrypsin"/>
</dbReference>
<gene>
    <name evidence="8" type="ORF">GCM10010916_09160</name>
</gene>
<dbReference type="InterPro" id="IPR036034">
    <property type="entry name" value="PDZ_sf"/>
</dbReference>
<keyword evidence="2 8" id="KW-0645">Protease</keyword>
<protein>
    <submittedName>
        <fullName evidence="8">Serine protease</fullName>
    </submittedName>
</protein>
<evidence type="ECO:0000256" key="4">
    <source>
        <dbReference type="ARBA" id="ARBA00022825"/>
    </source>
</evidence>
<dbReference type="SUPFAM" id="SSF50156">
    <property type="entry name" value="PDZ domain-like"/>
    <property type="match status" value="1"/>
</dbReference>
<dbReference type="GO" id="GO:0004252">
    <property type="term" value="F:serine-type endopeptidase activity"/>
    <property type="evidence" value="ECO:0007669"/>
    <property type="project" value="InterPro"/>
</dbReference>
<dbReference type="PANTHER" id="PTHR43343:SF3">
    <property type="entry name" value="PROTEASE DO-LIKE 8, CHLOROPLASTIC"/>
    <property type="match status" value="1"/>
</dbReference>
<dbReference type="SUPFAM" id="SSF50494">
    <property type="entry name" value="Trypsin-like serine proteases"/>
    <property type="match status" value="1"/>
</dbReference>